<name>A0AA88DQ72_FICCA</name>
<protein>
    <submittedName>
        <fullName evidence="1">Uncharacterized protein</fullName>
    </submittedName>
</protein>
<sequence length="136" mass="14633">MPMHLCGATAPLSRPAGLVARSVPAHLCGVAALPSQSTGWVAGKEPTRPRANVVRLCCFLGPHGPVSLRDLFGPIVSFDLMDESCLGSSRWTRLREVGDITRVVHGWPRAETGATVVWELRQENGGDSVDGDSFWI</sequence>
<proteinExistence type="predicted"/>
<evidence type="ECO:0000313" key="1">
    <source>
        <dbReference type="EMBL" id="GMN59458.1"/>
    </source>
</evidence>
<dbReference type="AlphaFoldDB" id="A0AA88DQ72"/>
<dbReference type="EMBL" id="BTGU01000087">
    <property type="protein sequence ID" value="GMN59458.1"/>
    <property type="molecule type" value="Genomic_DNA"/>
</dbReference>
<comment type="caution">
    <text evidence="1">The sequence shown here is derived from an EMBL/GenBank/DDBJ whole genome shotgun (WGS) entry which is preliminary data.</text>
</comment>
<dbReference type="Proteomes" id="UP001187192">
    <property type="component" value="Unassembled WGS sequence"/>
</dbReference>
<reference evidence="1" key="1">
    <citation type="submission" date="2023-07" db="EMBL/GenBank/DDBJ databases">
        <title>draft genome sequence of fig (Ficus carica).</title>
        <authorList>
            <person name="Takahashi T."/>
            <person name="Nishimura K."/>
        </authorList>
    </citation>
    <scope>NUCLEOTIDE SEQUENCE</scope>
</reference>
<evidence type="ECO:0000313" key="2">
    <source>
        <dbReference type="Proteomes" id="UP001187192"/>
    </source>
</evidence>
<keyword evidence="2" id="KW-1185">Reference proteome</keyword>
<organism evidence="1 2">
    <name type="scientific">Ficus carica</name>
    <name type="common">Common fig</name>
    <dbReference type="NCBI Taxonomy" id="3494"/>
    <lineage>
        <taxon>Eukaryota</taxon>
        <taxon>Viridiplantae</taxon>
        <taxon>Streptophyta</taxon>
        <taxon>Embryophyta</taxon>
        <taxon>Tracheophyta</taxon>
        <taxon>Spermatophyta</taxon>
        <taxon>Magnoliopsida</taxon>
        <taxon>eudicotyledons</taxon>
        <taxon>Gunneridae</taxon>
        <taxon>Pentapetalae</taxon>
        <taxon>rosids</taxon>
        <taxon>fabids</taxon>
        <taxon>Rosales</taxon>
        <taxon>Moraceae</taxon>
        <taxon>Ficeae</taxon>
        <taxon>Ficus</taxon>
    </lineage>
</organism>
<accession>A0AA88DQ72</accession>
<gene>
    <name evidence="1" type="ORF">TIFTF001_028550</name>
</gene>